<comment type="similarity">
    <text evidence="5">Belongs to the rhamnose mutarotase family.</text>
</comment>
<keyword evidence="8" id="KW-1185">Reference proteome</keyword>
<dbReference type="SUPFAM" id="SSF54909">
    <property type="entry name" value="Dimeric alpha+beta barrel"/>
    <property type="match status" value="1"/>
</dbReference>
<comment type="subunit">
    <text evidence="5">Homodimer.</text>
</comment>
<dbReference type="Pfam" id="PF05336">
    <property type="entry name" value="rhaM"/>
    <property type="match status" value="1"/>
</dbReference>
<evidence type="ECO:0000256" key="4">
    <source>
        <dbReference type="ARBA" id="ARBA00023308"/>
    </source>
</evidence>
<evidence type="ECO:0000256" key="5">
    <source>
        <dbReference type="HAMAP-Rule" id="MF_01663"/>
    </source>
</evidence>
<comment type="pathway">
    <text evidence="5">Carbohydrate metabolism; L-rhamnose metabolism.</text>
</comment>
<feature type="active site" description="Proton donor" evidence="5">
    <location>
        <position position="22"/>
    </location>
</feature>
<evidence type="ECO:0000256" key="6">
    <source>
        <dbReference type="NCBIfam" id="TIGR02625"/>
    </source>
</evidence>
<keyword evidence="3 5" id="KW-0119">Carbohydrate metabolism</keyword>
<dbReference type="STRING" id="1515439.SAMN06265784_12247"/>
<proteinExistence type="inferred from homology"/>
<dbReference type="AlphaFoldDB" id="A0A1X7M5L2"/>
<sequence>METIAFRMVLNPGMREEYERRHAQIWPELVDALHNAGVRDYRIFFDPDSHHLFATLTRTSDHTMDQLPQLAVMRKWWDYMADIMQTEPDHTPLQQTLEPVFHLGHRVSVSTHAASTHE</sequence>
<comment type="catalytic activity">
    <reaction evidence="5">
        <text>alpha-L-rhamnose = beta-L-rhamnose</text>
        <dbReference type="Rhea" id="RHEA:25584"/>
        <dbReference type="ChEBI" id="CHEBI:27586"/>
        <dbReference type="ChEBI" id="CHEBI:27907"/>
        <dbReference type="EC" id="5.1.3.32"/>
    </reaction>
</comment>
<comment type="subcellular location">
    <subcellularLocation>
        <location evidence="5">Cytoplasm</location>
    </subcellularLocation>
</comment>
<dbReference type="HAMAP" id="MF_01663">
    <property type="entry name" value="L_rham_rotase"/>
    <property type="match status" value="1"/>
</dbReference>
<dbReference type="GO" id="GO:0019301">
    <property type="term" value="P:rhamnose catabolic process"/>
    <property type="evidence" value="ECO:0007669"/>
    <property type="project" value="UniProtKB-UniRule"/>
</dbReference>
<dbReference type="RefSeq" id="WP_085489898.1">
    <property type="nucleotide sequence ID" value="NZ_FXAT01000022.1"/>
</dbReference>
<evidence type="ECO:0000313" key="7">
    <source>
        <dbReference type="EMBL" id="SMG61488.1"/>
    </source>
</evidence>
<dbReference type="NCBIfam" id="TIGR02625">
    <property type="entry name" value="YiiL_rotase"/>
    <property type="match status" value="1"/>
</dbReference>
<dbReference type="PANTHER" id="PTHR34389:SF2">
    <property type="entry name" value="L-RHAMNOSE MUTAROTASE"/>
    <property type="match status" value="1"/>
</dbReference>
<feature type="binding site" evidence="5">
    <location>
        <position position="18"/>
    </location>
    <ligand>
        <name>substrate</name>
    </ligand>
</feature>
<dbReference type="UniPathway" id="UPA00125"/>
<dbReference type="Gene3D" id="3.30.70.100">
    <property type="match status" value="1"/>
</dbReference>
<evidence type="ECO:0000256" key="2">
    <source>
        <dbReference type="ARBA" id="ARBA00023235"/>
    </source>
</evidence>
<evidence type="ECO:0000256" key="1">
    <source>
        <dbReference type="ARBA" id="ARBA00022490"/>
    </source>
</evidence>
<dbReference type="PANTHER" id="PTHR34389">
    <property type="entry name" value="L-RHAMNOSE MUTAROTASE"/>
    <property type="match status" value="1"/>
</dbReference>
<comment type="function">
    <text evidence="5">Involved in the anomeric conversion of L-rhamnose.</text>
</comment>
<keyword evidence="2 5" id="KW-0413">Isomerase</keyword>
<feature type="binding site" evidence="5">
    <location>
        <begin position="76"/>
        <end position="77"/>
    </location>
    <ligand>
        <name>substrate</name>
    </ligand>
</feature>
<dbReference type="OrthoDB" id="9799608at2"/>
<keyword evidence="1 5" id="KW-0963">Cytoplasm</keyword>
<dbReference type="InterPro" id="IPR013448">
    <property type="entry name" value="L-rhamnose_mutarotase"/>
</dbReference>
<dbReference type="GO" id="GO:0062192">
    <property type="term" value="F:L-rhamnose mutarotase activity"/>
    <property type="evidence" value="ECO:0007669"/>
    <property type="project" value="UniProtKB-UniRule"/>
</dbReference>
<evidence type="ECO:0000313" key="8">
    <source>
        <dbReference type="Proteomes" id="UP000193228"/>
    </source>
</evidence>
<accession>A0A1X7M5L2</accession>
<dbReference type="EC" id="5.1.3.32" evidence="5 6"/>
<dbReference type="InterPro" id="IPR008000">
    <property type="entry name" value="Rham/fucose_mutarotase"/>
</dbReference>
<protein>
    <recommendedName>
        <fullName evidence="5 6">L-rhamnose mutarotase</fullName>
        <ecNumber evidence="5 6">5.1.3.32</ecNumber>
    </recommendedName>
    <alternativeName>
        <fullName evidence="5">Rhamnose 1-epimerase</fullName>
    </alternativeName>
    <alternativeName>
        <fullName evidence="5">Type-3 mutarotase</fullName>
    </alternativeName>
</protein>
<organism evidence="7 8">
    <name type="scientific">Paraburkholderia susongensis</name>
    <dbReference type="NCBI Taxonomy" id="1515439"/>
    <lineage>
        <taxon>Bacteria</taxon>
        <taxon>Pseudomonadati</taxon>
        <taxon>Pseudomonadota</taxon>
        <taxon>Betaproteobacteria</taxon>
        <taxon>Burkholderiales</taxon>
        <taxon>Burkholderiaceae</taxon>
        <taxon>Paraburkholderia</taxon>
    </lineage>
</organism>
<name>A0A1X7M5L2_9BURK</name>
<dbReference type="EMBL" id="FXAT01000022">
    <property type="protein sequence ID" value="SMG61488.1"/>
    <property type="molecule type" value="Genomic_DNA"/>
</dbReference>
<dbReference type="InterPro" id="IPR011008">
    <property type="entry name" value="Dimeric_a/b-barrel"/>
</dbReference>
<keyword evidence="4 5" id="KW-0684">Rhamnose metabolism</keyword>
<dbReference type="GO" id="GO:0005737">
    <property type="term" value="C:cytoplasm"/>
    <property type="evidence" value="ECO:0007669"/>
    <property type="project" value="UniProtKB-SubCell"/>
</dbReference>
<gene>
    <name evidence="5" type="primary">rhaM</name>
    <name evidence="7" type="ORF">SAMN06265784_12247</name>
</gene>
<evidence type="ECO:0000256" key="3">
    <source>
        <dbReference type="ARBA" id="ARBA00023277"/>
    </source>
</evidence>
<dbReference type="Proteomes" id="UP000193228">
    <property type="component" value="Unassembled WGS sequence"/>
</dbReference>
<reference evidence="8" key="1">
    <citation type="submission" date="2017-04" db="EMBL/GenBank/DDBJ databases">
        <authorList>
            <person name="Varghese N."/>
            <person name="Submissions S."/>
        </authorList>
    </citation>
    <scope>NUCLEOTIDE SEQUENCE [LARGE SCALE GENOMIC DNA]</scope>
    <source>
        <strain evidence="8">LMG 29540</strain>
    </source>
</reference>
<feature type="binding site" evidence="5">
    <location>
        <position position="41"/>
    </location>
    <ligand>
        <name>substrate</name>
    </ligand>
</feature>